<name>A0A413HCG9_9BACE</name>
<sequence length="113" mass="13166">MSTIIHATSNKGKHTLIHSLMKLFTILLLLSCFISCSLRPKKSIDDRINEAIELQKNKHPEKAMAIYYQVLPEVEDLSKRSVIYYNLGAMYLWDRIFDKAYDMFHQPISATLF</sequence>
<dbReference type="InterPro" id="IPR011990">
    <property type="entry name" value="TPR-like_helical_dom_sf"/>
</dbReference>
<keyword evidence="1" id="KW-0472">Membrane</keyword>
<evidence type="ECO:0000313" key="3">
    <source>
        <dbReference type="Proteomes" id="UP000286075"/>
    </source>
</evidence>
<accession>A0A413HCG9</accession>
<evidence type="ECO:0000256" key="1">
    <source>
        <dbReference type="SAM" id="Phobius"/>
    </source>
</evidence>
<dbReference type="Proteomes" id="UP000286075">
    <property type="component" value="Unassembled WGS sequence"/>
</dbReference>
<protein>
    <recommendedName>
        <fullName evidence="4">Tetratricopeptide repeat protein</fullName>
    </recommendedName>
</protein>
<keyword evidence="1" id="KW-0812">Transmembrane</keyword>
<evidence type="ECO:0000313" key="2">
    <source>
        <dbReference type="EMBL" id="RGX81336.1"/>
    </source>
</evidence>
<reference evidence="2 3" key="1">
    <citation type="submission" date="2018-08" db="EMBL/GenBank/DDBJ databases">
        <title>A genome reference for cultivated species of the human gut microbiota.</title>
        <authorList>
            <person name="Zou Y."/>
            <person name="Xue W."/>
            <person name="Luo G."/>
        </authorList>
    </citation>
    <scope>NUCLEOTIDE SEQUENCE [LARGE SCALE GENOMIC DNA]</scope>
    <source>
        <strain evidence="2 3">OF03-9BH</strain>
    </source>
</reference>
<gene>
    <name evidence="2" type="ORF">DXA68_01720</name>
</gene>
<feature type="transmembrane region" description="Helical" evidence="1">
    <location>
        <begin position="20"/>
        <end position="38"/>
    </location>
</feature>
<keyword evidence="1" id="KW-1133">Transmembrane helix</keyword>
<proteinExistence type="predicted"/>
<dbReference type="SUPFAM" id="SSF48452">
    <property type="entry name" value="TPR-like"/>
    <property type="match status" value="1"/>
</dbReference>
<comment type="caution">
    <text evidence="2">The sequence shown here is derived from an EMBL/GenBank/DDBJ whole genome shotgun (WGS) entry which is preliminary data.</text>
</comment>
<dbReference type="EMBL" id="QSCF01000001">
    <property type="protein sequence ID" value="RGX81336.1"/>
    <property type="molecule type" value="Genomic_DNA"/>
</dbReference>
<dbReference type="AlphaFoldDB" id="A0A413HCG9"/>
<organism evidence="2 3">
    <name type="scientific">Bacteroides stercorirosoris</name>
    <dbReference type="NCBI Taxonomy" id="871324"/>
    <lineage>
        <taxon>Bacteria</taxon>
        <taxon>Pseudomonadati</taxon>
        <taxon>Bacteroidota</taxon>
        <taxon>Bacteroidia</taxon>
        <taxon>Bacteroidales</taxon>
        <taxon>Bacteroidaceae</taxon>
        <taxon>Bacteroides</taxon>
    </lineage>
</organism>
<evidence type="ECO:0008006" key="4">
    <source>
        <dbReference type="Google" id="ProtNLM"/>
    </source>
</evidence>